<accession>A0ABT9VYD2</accession>
<evidence type="ECO:0000259" key="11">
    <source>
        <dbReference type="PROSITE" id="PS51900"/>
    </source>
</evidence>
<evidence type="ECO:0000256" key="9">
    <source>
        <dbReference type="PROSITE-ProRule" id="PRU01248"/>
    </source>
</evidence>
<dbReference type="InterPro" id="IPR044068">
    <property type="entry name" value="CB"/>
</dbReference>
<keyword evidence="3" id="KW-0132">Cell division</keyword>
<evidence type="ECO:0000256" key="3">
    <source>
        <dbReference type="ARBA" id="ARBA00022618"/>
    </source>
</evidence>
<dbReference type="Proteomes" id="UP001235840">
    <property type="component" value="Unassembled WGS sequence"/>
</dbReference>
<dbReference type="Gene3D" id="1.10.443.10">
    <property type="entry name" value="Intergrase catalytic core"/>
    <property type="match status" value="1"/>
</dbReference>
<gene>
    <name evidence="12" type="ORF">J2S11_001901</name>
</gene>
<dbReference type="InterPro" id="IPR050090">
    <property type="entry name" value="Tyrosine_recombinase_XerCD"/>
</dbReference>
<organism evidence="12 13">
    <name type="scientific">Caldalkalibacillus horti</name>
    <dbReference type="NCBI Taxonomy" id="77523"/>
    <lineage>
        <taxon>Bacteria</taxon>
        <taxon>Bacillati</taxon>
        <taxon>Bacillota</taxon>
        <taxon>Bacilli</taxon>
        <taxon>Bacillales</taxon>
        <taxon>Bacillaceae</taxon>
        <taxon>Caldalkalibacillus</taxon>
    </lineage>
</organism>
<evidence type="ECO:0000313" key="13">
    <source>
        <dbReference type="Proteomes" id="UP001235840"/>
    </source>
</evidence>
<keyword evidence="6 9" id="KW-0238">DNA-binding</keyword>
<dbReference type="SUPFAM" id="SSF56349">
    <property type="entry name" value="DNA breaking-rejoining enzymes"/>
    <property type="match status" value="1"/>
</dbReference>
<protein>
    <submittedName>
        <fullName evidence="12">Integrase</fullName>
    </submittedName>
</protein>
<keyword evidence="13" id="KW-1185">Reference proteome</keyword>
<dbReference type="PANTHER" id="PTHR30349">
    <property type="entry name" value="PHAGE INTEGRASE-RELATED"/>
    <property type="match status" value="1"/>
</dbReference>
<sequence length="361" mass="41884">MNILWKKDLESLQNQIPSLPWYVEKFIDHKLVDLAPSSLLLYARDYQEFLTWMIAEGLSASPAPKDVTLSDLEQLYVENIDSYQAFLRTFKANSSATRERKMAALKSLFHYLSQIAEDEDHYPLLKRNVMAKIRMKKRSKDEIILSKLEGKILESDKEIYAFLDFIRNKYITVVADNKQALYYYKINQIRDISIISLILFSGLRVAEVTNLDVKDIDLAKKIAYVYRKGYGSDNSKQAVYFAEEAKVELEKYLEIRESIYTPDRAEGSLFLATARGQKQGKRMSKRAVQQLVIKYAQAFGKPQLTVHKLRHSFATSYYLHNDIYKTSRQLGHKSTDSTQIYAMLSDKTMAKAIDFKKVNRE</sequence>
<evidence type="ECO:0000256" key="1">
    <source>
        <dbReference type="ARBA" id="ARBA00004496"/>
    </source>
</evidence>
<evidence type="ECO:0000313" key="12">
    <source>
        <dbReference type="EMBL" id="MDQ0166000.1"/>
    </source>
</evidence>
<evidence type="ECO:0000259" key="10">
    <source>
        <dbReference type="PROSITE" id="PS51898"/>
    </source>
</evidence>
<keyword evidence="5" id="KW-0229">DNA integration</keyword>
<keyword evidence="4" id="KW-0159">Chromosome partition</keyword>
<dbReference type="PROSITE" id="PS51898">
    <property type="entry name" value="TYR_RECOMBINASE"/>
    <property type="match status" value="1"/>
</dbReference>
<dbReference type="EMBL" id="JAUSTY010000006">
    <property type="protein sequence ID" value="MDQ0166000.1"/>
    <property type="molecule type" value="Genomic_DNA"/>
</dbReference>
<evidence type="ECO:0000256" key="7">
    <source>
        <dbReference type="ARBA" id="ARBA00023172"/>
    </source>
</evidence>
<feature type="domain" description="Core-binding (CB)" evidence="11">
    <location>
        <begin position="17"/>
        <end position="113"/>
    </location>
</feature>
<name>A0ABT9VYD2_9BACI</name>
<dbReference type="InterPro" id="IPR013762">
    <property type="entry name" value="Integrase-like_cat_sf"/>
</dbReference>
<dbReference type="InterPro" id="IPR011010">
    <property type="entry name" value="DNA_brk_join_enz"/>
</dbReference>
<comment type="caution">
    <text evidence="12">The sequence shown here is derived from an EMBL/GenBank/DDBJ whole genome shotgun (WGS) entry which is preliminary data.</text>
</comment>
<reference evidence="12 13" key="1">
    <citation type="submission" date="2023-07" db="EMBL/GenBank/DDBJ databases">
        <title>Genomic Encyclopedia of Type Strains, Phase IV (KMG-IV): sequencing the most valuable type-strain genomes for metagenomic binning, comparative biology and taxonomic classification.</title>
        <authorList>
            <person name="Goeker M."/>
        </authorList>
    </citation>
    <scope>NUCLEOTIDE SEQUENCE [LARGE SCALE GENOMIC DNA]</scope>
    <source>
        <strain evidence="12 13">DSM 12751</strain>
    </source>
</reference>
<dbReference type="PANTHER" id="PTHR30349:SF77">
    <property type="entry name" value="TYROSINE RECOMBINASE XERC"/>
    <property type="match status" value="1"/>
</dbReference>
<keyword evidence="7" id="KW-0233">DNA recombination</keyword>
<evidence type="ECO:0000256" key="4">
    <source>
        <dbReference type="ARBA" id="ARBA00022829"/>
    </source>
</evidence>
<dbReference type="Pfam" id="PF00589">
    <property type="entry name" value="Phage_integrase"/>
    <property type="match status" value="1"/>
</dbReference>
<keyword evidence="2" id="KW-0963">Cytoplasm</keyword>
<keyword evidence="8" id="KW-0131">Cell cycle</keyword>
<dbReference type="NCBIfam" id="NF003462">
    <property type="entry name" value="PRK05084.1"/>
    <property type="match status" value="1"/>
</dbReference>
<evidence type="ECO:0000256" key="8">
    <source>
        <dbReference type="ARBA" id="ARBA00023306"/>
    </source>
</evidence>
<evidence type="ECO:0000256" key="2">
    <source>
        <dbReference type="ARBA" id="ARBA00022490"/>
    </source>
</evidence>
<dbReference type="InterPro" id="IPR002104">
    <property type="entry name" value="Integrase_catalytic"/>
</dbReference>
<comment type="subcellular location">
    <subcellularLocation>
        <location evidence="1">Cytoplasm</location>
    </subcellularLocation>
</comment>
<dbReference type="PROSITE" id="PS51900">
    <property type="entry name" value="CB"/>
    <property type="match status" value="1"/>
</dbReference>
<feature type="domain" description="Tyr recombinase" evidence="10">
    <location>
        <begin position="148"/>
        <end position="354"/>
    </location>
</feature>
<evidence type="ECO:0000256" key="5">
    <source>
        <dbReference type="ARBA" id="ARBA00022908"/>
    </source>
</evidence>
<dbReference type="Gene3D" id="1.10.150.130">
    <property type="match status" value="1"/>
</dbReference>
<dbReference type="CDD" id="cd00397">
    <property type="entry name" value="DNA_BRE_C"/>
    <property type="match status" value="1"/>
</dbReference>
<dbReference type="InterPro" id="IPR010998">
    <property type="entry name" value="Integrase_recombinase_N"/>
</dbReference>
<evidence type="ECO:0000256" key="6">
    <source>
        <dbReference type="ARBA" id="ARBA00023125"/>
    </source>
</evidence>
<dbReference type="RefSeq" id="WP_307393841.1">
    <property type="nucleotide sequence ID" value="NZ_BAAADK010000032.1"/>
</dbReference>
<proteinExistence type="predicted"/>